<feature type="transmembrane region" description="Helical" evidence="1">
    <location>
        <begin position="149"/>
        <end position="169"/>
    </location>
</feature>
<dbReference type="AlphaFoldDB" id="A0A6N2VEE6"/>
<reference evidence="2" key="1">
    <citation type="submission" date="2019-11" db="EMBL/GenBank/DDBJ databases">
        <authorList>
            <person name="Feng L."/>
        </authorList>
    </citation>
    <scope>NUCLEOTIDE SEQUENCE</scope>
    <source>
        <strain evidence="2">BhanseniiLFYP23</strain>
    </source>
</reference>
<dbReference type="EMBL" id="CACRSY010000016">
    <property type="protein sequence ID" value="VYT28744.1"/>
    <property type="molecule type" value="Genomic_DNA"/>
</dbReference>
<feature type="transmembrane region" description="Helical" evidence="1">
    <location>
        <begin position="36"/>
        <end position="54"/>
    </location>
</feature>
<keyword evidence="1" id="KW-0812">Transmembrane</keyword>
<keyword evidence="1" id="KW-0472">Membrane</keyword>
<feature type="transmembrane region" description="Helical" evidence="1">
    <location>
        <begin position="118"/>
        <end position="143"/>
    </location>
</feature>
<proteinExistence type="predicted"/>
<dbReference type="RefSeq" id="WP_004221975.1">
    <property type="nucleotide sequence ID" value="NZ_CACRSY010000016.1"/>
</dbReference>
<keyword evidence="1" id="KW-1133">Transmembrane helix</keyword>
<feature type="transmembrane region" description="Helical" evidence="1">
    <location>
        <begin position="66"/>
        <end position="87"/>
    </location>
</feature>
<protein>
    <submittedName>
        <fullName evidence="2">Uncharacterized protein</fullName>
    </submittedName>
</protein>
<name>A0A6N2VEE6_BLAHA</name>
<organism evidence="2">
    <name type="scientific">Blautia hansenii</name>
    <name type="common">Ruminococcus hansenii</name>
    <dbReference type="NCBI Taxonomy" id="1322"/>
    <lineage>
        <taxon>Bacteria</taxon>
        <taxon>Bacillati</taxon>
        <taxon>Bacillota</taxon>
        <taxon>Clostridia</taxon>
        <taxon>Lachnospirales</taxon>
        <taxon>Lachnospiraceae</taxon>
        <taxon>Blautia</taxon>
    </lineage>
</organism>
<evidence type="ECO:0000256" key="1">
    <source>
        <dbReference type="SAM" id="Phobius"/>
    </source>
</evidence>
<accession>A0A6N2VEE6</accession>
<gene>
    <name evidence="2" type="ORF">BHLFYP23_01046</name>
</gene>
<sequence>MGYVRLYTETTSMNSYYYEELSGEIFLFENKRGGNGLCMGTIAGISLVIFTFVRKIEKSIPFDANLLYWISTWIGVILGVFISGYMLKRAKRKIERNVRIYPCGLEELRTMAKQNRKWFFKHIVLVLSMGGMCAVSHFLMIWVVPSVPIYAFFNLLMCLMTMLMLLSFAGSHPIKGWKIAGKILTKKEK</sequence>
<evidence type="ECO:0000313" key="2">
    <source>
        <dbReference type="EMBL" id="VYT28744.1"/>
    </source>
</evidence>